<dbReference type="EMBL" id="JANRMS010000041">
    <property type="protein sequence ID" value="KAJ3548701.1"/>
    <property type="molecule type" value="Genomic_DNA"/>
</dbReference>
<name>A0ACC1SXV7_9HYPO</name>
<protein>
    <submittedName>
        <fullName evidence="1">Uncharacterized protein</fullName>
    </submittedName>
</protein>
<evidence type="ECO:0000313" key="1">
    <source>
        <dbReference type="EMBL" id="KAJ3548701.1"/>
    </source>
</evidence>
<gene>
    <name evidence="1" type="ORF">NM208_g875</name>
</gene>
<comment type="caution">
    <text evidence="1">The sequence shown here is derived from an EMBL/GenBank/DDBJ whole genome shotgun (WGS) entry which is preliminary data.</text>
</comment>
<sequence>MNTSESMNATASEAWPRWWPLHLDMLPSIDSHIVICVVLAALSSSYIKSLLTSYFFGVKVPFVGYRSLLEPTWFVRLRFVWAGGSIINEGYQKFKSSIFQVRKLGTDIVIIPPNYIDEVRKLSQDNTRSVEPFINDFAGEYTRGMVFLQSDLQNRVIQQRLTPKLASLTTVMKEELDLALSVEMPDVTDGEWAEVDIASILVRIISRISARVFLGPGDCRNEEWLTTTAEYSESLFITGFTLRIFPHFLRPFVAPLLPSYRTLLRNVASGRRIIGDIIRSREAQKDETNQDILQWMIDAATGEERLPDNLAQRILILSLASIHTTAMTMTHAMYDLCARPEYFEPLKQEIAEVLGGGGWEKTTLNQLHKLDSLLKESQRFNPVFLLTFNRIFHQPLKLSDGTNLPAGTRIAVPSHAMLQDAAHVPGAAPPREFDAFRYSKIRSDSDFAQKFLFSMTDASNMAFGYGKYACPGRFYASNEMKLTLANLLLRYDFKLPDGVVKHASVVSSPPYTHSSWTDAGIRKQVYDPEIIELAKSVTGARKVMILLASARNLPFKEPEIAPPYPIPSKSQDGNDIGESKTESNPQNSHVQLQTTREKGFEKGDEEGPVRRPHKDWGPAGAWNTLRNWSQELIDEAQDIIKQRMKQLDCLEESRRTTKADADEEDGVSFWRNPPGVHGTFRSDVLLTKANSKHKWYWISDQKPDEVLFMKIMDTESDKDGSEIAGGVHHCSFHLRGTEEEESGLLLSTMRSPLASLFWFAVLLVGSKILLINGKKRHKFPELNPKRRLEFTNRRRLKEFIQNSQALLAEGRTRYSGRPYQLYCDWGEIIVIPPEMLEELKNDPRLDRNAPTQDDFHSYLPGFQAFQVNPKLPLILTKYLTRCLAKHVITMSNEASSIIQSTLSDKRDWHEVDPHQVITSIVTKITSRILLSDGSSDSDAWEKTVEDYGKQAFQTTDVVRQYPRWLRPLVHFFIPGCWALRRKLKVAREVFQPYVDRRVATKTAARARNETPSFDDSLEWFEREYETGYDPAVSQITLTLGAIHTTTDLLQATMLDIALHPELFSLLRKEVVTVFGANGLNKASLNNLKLMDSVLKESLRMNPVFLGIFRRKALDDITLKDGTLIVKGTRIVLDCTHMWSQSYWENADTYDAFRFLRMRETPGQEHQAYLVNTSPNHLGFGHGQHACPGRFFAAAEVKVALCHLLSKYDWEVPEGTVPESHIVGMSIHPDPSIRLLIRRRENEIYTGL</sequence>
<reference evidence="1" key="1">
    <citation type="submission" date="2022-08" db="EMBL/GenBank/DDBJ databases">
        <title>Genome Sequence of Fusarium decemcellulare.</title>
        <authorList>
            <person name="Buettner E."/>
        </authorList>
    </citation>
    <scope>NUCLEOTIDE SEQUENCE</scope>
    <source>
        <strain evidence="1">Babe19</strain>
    </source>
</reference>
<keyword evidence="2" id="KW-1185">Reference proteome</keyword>
<dbReference type="Proteomes" id="UP001148629">
    <property type="component" value="Unassembled WGS sequence"/>
</dbReference>
<accession>A0ACC1SXV7</accession>
<organism evidence="1 2">
    <name type="scientific">Fusarium decemcellulare</name>
    <dbReference type="NCBI Taxonomy" id="57161"/>
    <lineage>
        <taxon>Eukaryota</taxon>
        <taxon>Fungi</taxon>
        <taxon>Dikarya</taxon>
        <taxon>Ascomycota</taxon>
        <taxon>Pezizomycotina</taxon>
        <taxon>Sordariomycetes</taxon>
        <taxon>Hypocreomycetidae</taxon>
        <taxon>Hypocreales</taxon>
        <taxon>Nectriaceae</taxon>
        <taxon>Fusarium</taxon>
        <taxon>Fusarium decemcellulare species complex</taxon>
    </lineage>
</organism>
<proteinExistence type="predicted"/>
<evidence type="ECO:0000313" key="2">
    <source>
        <dbReference type="Proteomes" id="UP001148629"/>
    </source>
</evidence>